<evidence type="ECO:0000313" key="12">
    <source>
        <dbReference type="Proteomes" id="UP001596958"/>
    </source>
</evidence>
<feature type="domain" description="Aminoacyl-tRNA synthetase class I anticodon-binding" evidence="10">
    <location>
        <begin position="361"/>
        <end position="495"/>
    </location>
</feature>
<accession>A0ABW2Z004</accession>
<evidence type="ECO:0000259" key="10">
    <source>
        <dbReference type="Pfam" id="PF19269"/>
    </source>
</evidence>
<comment type="similarity">
    <text evidence="1 8">Belongs to the class-I aminoacyl-tRNA synthetase family. Glutamate--tRNA ligase type 1 subfamily.</text>
</comment>
<dbReference type="CDD" id="cd00808">
    <property type="entry name" value="GluRS_core"/>
    <property type="match status" value="1"/>
</dbReference>
<dbReference type="Gene3D" id="1.10.10.350">
    <property type="match status" value="1"/>
</dbReference>
<dbReference type="SUPFAM" id="SSF52374">
    <property type="entry name" value="Nucleotidylyl transferase"/>
    <property type="match status" value="1"/>
</dbReference>
<dbReference type="Pfam" id="PF19269">
    <property type="entry name" value="Anticodon_2"/>
    <property type="match status" value="1"/>
</dbReference>
<keyword evidence="6 8" id="KW-0648">Protein biosynthesis</keyword>
<dbReference type="PANTHER" id="PTHR43311">
    <property type="entry name" value="GLUTAMATE--TRNA LIGASE"/>
    <property type="match status" value="1"/>
</dbReference>
<feature type="short sequence motif" description="'KMSKS' region" evidence="8">
    <location>
        <begin position="259"/>
        <end position="263"/>
    </location>
</feature>
<dbReference type="RefSeq" id="WP_377101138.1">
    <property type="nucleotide sequence ID" value="NZ_JBHTHU010000018.1"/>
</dbReference>
<dbReference type="PROSITE" id="PS00178">
    <property type="entry name" value="AA_TRNA_LIGASE_I"/>
    <property type="match status" value="1"/>
</dbReference>
<dbReference type="InterPro" id="IPR020058">
    <property type="entry name" value="Glu/Gln-tRNA-synth_Ib_cat-dom"/>
</dbReference>
<dbReference type="InterPro" id="IPR008925">
    <property type="entry name" value="aa_tRNA-synth_I_cd-bd_sf"/>
</dbReference>
<keyword evidence="12" id="KW-1185">Reference proteome</keyword>
<evidence type="ECO:0000259" key="9">
    <source>
        <dbReference type="Pfam" id="PF00749"/>
    </source>
</evidence>
<dbReference type="InterPro" id="IPR049940">
    <property type="entry name" value="GluQ/Sye"/>
</dbReference>
<evidence type="ECO:0000256" key="2">
    <source>
        <dbReference type="ARBA" id="ARBA00022490"/>
    </source>
</evidence>
<evidence type="ECO:0000313" key="11">
    <source>
        <dbReference type="EMBL" id="MFD0751195.1"/>
    </source>
</evidence>
<name>A0ABW2Z004_9SPHI</name>
<comment type="subunit">
    <text evidence="8">Monomer.</text>
</comment>
<dbReference type="InterPro" id="IPR020752">
    <property type="entry name" value="Glu-tRNA-synth_I_codon-bd_sub1"/>
</dbReference>
<feature type="binding site" evidence="8">
    <location>
        <position position="262"/>
    </location>
    <ligand>
        <name>ATP</name>
        <dbReference type="ChEBI" id="CHEBI:30616"/>
    </ligand>
</feature>
<dbReference type="PRINTS" id="PR00987">
    <property type="entry name" value="TRNASYNTHGLU"/>
</dbReference>
<comment type="catalytic activity">
    <reaction evidence="8">
        <text>tRNA(Glu) + L-glutamate + ATP = L-glutamyl-tRNA(Glu) + AMP + diphosphate</text>
        <dbReference type="Rhea" id="RHEA:23540"/>
        <dbReference type="Rhea" id="RHEA-COMP:9663"/>
        <dbReference type="Rhea" id="RHEA-COMP:9680"/>
        <dbReference type="ChEBI" id="CHEBI:29985"/>
        <dbReference type="ChEBI" id="CHEBI:30616"/>
        <dbReference type="ChEBI" id="CHEBI:33019"/>
        <dbReference type="ChEBI" id="CHEBI:78442"/>
        <dbReference type="ChEBI" id="CHEBI:78520"/>
        <dbReference type="ChEBI" id="CHEBI:456215"/>
        <dbReference type="EC" id="6.1.1.17"/>
    </reaction>
</comment>
<evidence type="ECO:0000256" key="1">
    <source>
        <dbReference type="ARBA" id="ARBA00007894"/>
    </source>
</evidence>
<comment type="function">
    <text evidence="8">Catalyzes the attachment of glutamate to tRNA(Glu) in a two-step reaction: glutamate is first activated by ATP to form Glu-AMP and then transferred to the acceptor end of tRNA(Glu).</text>
</comment>
<dbReference type="InterPro" id="IPR000924">
    <property type="entry name" value="Glu/Gln-tRNA-synth"/>
</dbReference>
<dbReference type="PANTHER" id="PTHR43311:SF2">
    <property type="entry name" value="GLUTAMATE--TRNA LIGASE, MITOCHONDRIAL-RELATED"/>
    <property type="match status" value="1"/>
</dbReference>
<keyword evidence="3 8" id="KW-0436">Ligase</keyword>
<dbReference type="InterPro" id="IPR045462">
    <property type="entry name" value="aa-tRNA-synth_I_cd-bd"/>
</dbReference>
<keyword evidence="2 8" id="KW-0963">Cytoplasm</keyword>
<comment type="caution">
    <text evidence="8">Lacks conserved residue(s) required for the propagation of feature annotation.</text>
</comment>
<organism evidence="11 12">
    <name type="scientific">Mucilaginibacter calamicampi</name>
    <dbReference type="NCBI Taxonomy" id="1302352"/>
    <lineage>
        <taxon>Bacteria</taxon>
        <taxon>Pseudomonadati</taxon>
        <taxon>Bacteroidota</taxon>
        <taxon>Sphingobacteriia</taxon>
        <taxon>Sphingobacteriales</taxon>
        <taxon>Sphingobacteriaceae</taxon>
        <taxon>Mucilaginibacter</taxon>
    </lineage>
</organism>
<dbReference type="InterPro" id="IPR004527">
    <property type="entry name" value="Glu-tRNA-ligase_bac/mito"/>
</dbReference>
<keyword evidence="4 8" id="KW-0547">Nucleotide-binding</keyword>
<dbReference type="InterPro" id="IPR014729">
    <property type="entry name" value="Rossmann-like_a/b/a_fold"/>
</dbReference>
<sequence length="500" mass="56783">MSDKKVRVRFAPSPTGGLHLGGVRTALFNYLFAKKNNGDFILRIEDTDQTRFVEGAEQYIVDCLKWCGLEADESPVKPGQYAPYRQSERKSLYRQYAEQLVMQGHAYYAFDTAEELDKNRKEIPNFQYGQVYRDSLRNSLSLPQHEVDALLDAHTPHVIRIKIPADETVGFDDMIRGRVTFDTNQVDDKVLLKADGMPTYHLAVVVDDYLMKISHAFRGEEWLPSAPVHLLLWKYLGWKDAMPKWAHLPLILKPDGHGKLSKRDGARLGFPVFALDWQGDPGYNGMGFLPEAFVNMLATLGWNDGSGQELFTLNDLVEKFSIERINKSGAKFDFEKAKWFNAEWIKRSGGEGLLPEVKKVLQGKGIITNDDAYLLTVINLIKDRCTLLTDFYDQANYFFELPLEYDLNAVKPKWTPEKTDFFNNVIALLKESDAIDALILEERFKALATDKGLKPGDVMLPFRIMLVGGKFGPHVFDIAALIGKKETVKRIEAGITAFRD</sequence>
<reference evidence="12" key="1">
    <citation type="journal article" date="2019" name="Int. J. Syst. Evol. Microbiol.">
        <title>The Global Catalogue of Microorganisms (GCM) 10K type strain sequencing project: providing services to taxonomists for standard genome sequencing and annotation.</title>
        <authorList>
            <consortium name="The Broad Institute Genomics Platform"/>
            <consortium name="The Broad Institute Genome Sequencing Center for Infectious Disease"/>
            <person name="Wu L."/>
            <person name="Ma J."/>
        </authorList>
    </citation>
    <scope>NUCLEOTIDE SEQUENCE [LARGE SCALE GENOMIC DNA]</scope>
    <source>
        <strain evidence="12">CCUG 63418</strain>
    </source>
</reference>
<dbReference type="Proteomes" id="UP001596958">
    <property type="component" value="Unassembled WGS sequence"/>
</dbReference>
<dbReference type="EC" id="6.1.1.17" evidence="8"/>
<comment type="caution">
    <text evidence="11">The sequence shown here is derived from an EMBL/GenBank/DDBJ whole genome shotgun (WGS) entry which is preliminary data.</text>
</comment>
<dbReference type="HAMAP" id="MF_00022">
    <property type="entry name" value="Glu_tRNA_synth_type1"/>
    <property type="match status" value="1"/>
</dbReference>
<dbReference type="Gene3D" id="1.10.8.70">
    <property type="entry name" value="Glutamate-tRNA synthetase, class I, anticodon-binding domain 1"/>
    <property type="match status" value="1"/>
</dbReference>
<gene>
    <name evidence="8 11" type="primary">gltX</name>
    <name evidence="11" type="ORF">ACFQZS_13675</name>
</gene>
<dbReference type="SUPFAM" id="SSF48163">
    <property type="entry name" value="An anticodon-binding domain of class I aminoacyl-tRNA synthetases"/>
    <property type="match status" value="1"/>
</dbReference>
<feature type="domain" description="Glutamyl/glutaminyl-tRNA synthetase class Ib catalytic" evidence="9">
    <location>
        <begin position="5"/>
        <end position="339"/>
    </location>
</feature>
<dbReference type="InterPro" id="IPR001412">
    <property type="entry name" value="aa-tRNA-synth_I_CS"/>
</dbReference>
<keyword evidence="7 8" id="KW-0030">Aminoacyl-tRNA synthetase</keyword>
<proteinExistence type="inferred from homology"/>
<dbReference type="NCBIfam" id="TIGR00464">
    <property type="entry name" value="gltX_bact"/>
    <property type="match status" value="1"/>
</dbReference>
<evidence type="ECO:0000256" key="7">
    <source>
        <dbReference type="ARBA" id="ARBA00023146"/>
    </source>
</evidence>
<evidence type="ECO:0000256" key="3">
    <source>
        <dbReference type="ARBA" id="ARBA00022598"/>
    </source>
</evidence>
<dbReference type="Gene3D" id="3.40.50.620">
    <property type="entry name" value="HUPs"/>
    <property type="match status" value="1"/>
</dbReference>
<comment type="subcellular location">
    <subcellularLocation>
        <location evidence="8">Cytoplasm</location>
    </subcellularLocation>
</comment>
<feature type="short sequence motif" description="'HIGH' region" evidence="8">
    <location>
        <begin position="12"/>
        <end position="22"/>
    </location>
</feature>
<dbReference type="GO" id="GO:0004818">
    <property type="term" value="F:glutamate-tRNA ligase activity"/>
    <property type="evidence" value="ECO:0007669"/>
    <property type="project" value="UniProtKB-EC"/>
</dbReference>
<dbReference type="InterPro" id="IPR020751">
    <property type="entry name" value="aa-tRNA-synth_I_codon-bd_sub2"/>
</dbReference>
<evidence type="ECO:0000256" key="6">
    <source>
        <dbReference type="ARBA" id="ARBA00022917"/>
    </source>
</evidence>
<dbReference type="Pfam" id="PF00749">
    <property type="entry name" value="tRNA-synt_1c"/>
    <property type="match status" value="1"/>
</dbReference>
<protein>
    <recommendedName>
        <fullName evidence="8">Glutamate--tRNA ligase</fullName>
        <ecNumber evidence="8">6.1.1.17</ecNumber>
    </recommendedName>
    <alternativeName>
        <fullName evidence="8">Glutamyl-tRNA synthetase</fullName>
        <shortName evidence="8">GluRS</shortName>
    </alternativeName>
</protein>
<keyword evidence="5 8" id="KW-0067">ATP-binding</keyword>
<evidence type="ECO:0000256" key="8">
    <source>
        <dbReference type="HAMAP-Rule" id="MF_00022"/>
    </source>
</evidence>
<dbReference type="EMBL" id="JBHTHU010000018">
    <property type="protein sequence ID" value="MFD0751195.1"/>
    <property type="molecule type" value="Genomic_DNA"/>
</dbReference>
<evidence type="ECO:0000256" key="4">
    <source>
        <dbReference type="ARBA" id="ARBA00022741"/>
    </source>
</evidence>
<evidence type="ECO:0000256" key="5">
    <source>
        <dbReference type="ARBA" id="ARBA00022840"/>
    </source>
</evidence>
<dbReference type="InterPro" id="IPR033910">
    <property type="entry name" value="GluRS_core"/>
</dbReference>